<gene>
    <name evidence="1" type="ORF">Tci_021707</name>
</gene>
<keyword evidence="1" id="KW-0695">RNA-directed DNA polymerase</keyword>
<accession>A0A6L2KLA2</accession>
<dbReference type="InterPro" id="IPR008949">
    <property type="entry name" value="Isoprenoid_synthase_dom_sf"/>
</dbReference>
<protein>
    <submittedName>
        <fullName evidence="1">Reverse transcriptase domain-containing protein</fullName>
    </submittedName>
</protein>
<organism evidence="1">
    <name type="scientific">Tanacetum cinerariifolium</name>
    <name type="common">Dalmatian daisy</name>
    <name type="synonym">Chrysanthemum cinerariifolium</name>
    <dbReference type="NCBI Taxonomy" id="118510"/>
    <lineage>
        <taxon>Eukaryota</taxon>
        <taxon>Viridiplantae</taxon>
        <taxon>Streptophyta</taxon>
        <taxon>Embryophyta</taxon>
        <taxon>Tracheophyta</taxon>
        <taxon>Spermatophyta</taxon>
        <taxon>Magnoliopsida</taxon>
        <taxon>eudicotyledons</taxon>
        <taxon>Gunneridae</taxon>
        <taxon>Pentapetalae</taxon>
        <taxon>asterids</taxon>
        <taxon>campanulids</taxon>
        <taxon>Asterales</taxon>
        <taxon>Asteraceae</taxon>
        <taxon>Asteroideae</taxon>
        <taxon>Anthemideae</taxon>
        <taxon>Anthemidinae</taxon>
        <taxon>Tanacetum</taxon>
    </lineage>
</organism>
<comment type="caution">
    <text evidence="1">The sequence shown here is derived from an EMBL/GenBank/DDBJ whole genome shotgun (WGS) entry which is preliminary data.</text>
</comment>
<dbReference type="InterPro" id="IPR043502">
    <property type="entry name" value="DNA/RNA_pol_sf"/>
</dbReference>
<dbReference type="PANTHER" id="PTHR24559">
    <property type="entry name" value="TRANSPOSON TY3-I GAG-POL POLYPROTEIN"/>
    <property type="match status" value="1"/>
</dbReference>
<keyword evidence="1" id="KW-0548">Nucleotidyltransferase</keyword>
<dbReference type="AlphaFoldDB" id="A0A6L2KLA2"/>
<dbReference type="Gene3D" id="1.10.600.10">
    <property type="entry name" value="Farnesyl Diphosphate Synthase"/>
    <property type="match status" value="1"/>
</dbReference>
<name>A0A6L2KLA2_TANCI</name>
<reference evidence="1" key="1">
    <citation type="journal article" date="2019" name="Sci. Rep.">
        <title>Draft genome of Tanacetum cinerariifolium, the natural source of mosquito coil.</title>
        <authorList>
            <person name="Yamashiro T."/>
            <person name="Shiraishi A."/>
            <person name="Satake H."/>
            <person name="Nakayama K."/>
        </authorList>
    </citation>
    <scope>NUCLEOTIDE SEQUENCE</scope>
</reference>
<dbReference type="GO" id="GO:0003964">
    <property type="term" value="F:RNA-directed DNA polymerase activity"/>
    <property type="evidence" value="ECO:0007669"/>
    <property type="project" value="UniProtKB-KW"/>
</dbReference>
<dbReference type="EMBL" id="BKCJ010002606">
    <property type="protein sequence ID" value="GEU49729.1"/>
    <property type="molecule type" value="Genomic_DNA"/>
</dbReference>
<dbReference type="InterPro" id="IPR043128">
    <property type="entry name" value="Rev_trsase/Diguanyl_cyclase"/>
</dbReference>
<proteinExistence type="predicted"/>
<sequence>MMAIFRDMIEKTMEVFMDDFSVFRNSFGTCISHLNKMLKRCEDTNIFLNLEKTYFMVKEGIVLGHKISKNGIDVDKAKVDVITKIPHPTTIKENMKDLLEPYPKFFTLAGTILWLWDDLGTAKLLEFIHGLWKYLNGELVAPNVVLSPMIRVDFNMSRASQVIYQHNKDSYLSSVKEHVKNLFFKPIDM</sequence>
<dbReference type="Gene3D" id="3.30.70.270">
    <property type="match status" value="1"/>
</dbReference>
<keyword evidence="1" id="KW-0808">Transferase</keyword>
<dbReference type="SUPFAM" id="SSF56672">
    <property type="entry name" value="DNA/RNA polymerases"/>
    <property type="match status" value="1"/>
</dbReference>
<dbReference type="InterPro" id="IPR053134">
    <property type="entry name" value="RNA-dir_DNA_polymerase"/>
</dbReference>
<dbReference type="PANTHER" id="PTHR24559:SF444">
    <property type="entry name" value="REVERSE TRANSCRIPTASE DOMAIN-CONTAINING PROTEIN"/>
    <property type="match status" value="1"/>
</dbReference>
<evidence type="ECO:0000313" key="1">
    <source>
        <dbReference type="EMBL" id="GEU49729.1"/>
    </source>
</evidence>